<evidence type="ECO:0000313" key="1">
    <source>
        <dbReference type="EMBL" id="KAF2895311.1"/>
    </source>
</evidence>
<dbReference type="OrthoDB" id="9996331at2759"/>
<accession>A0A8K0D1B3</accession>
<dbReference type="AlphaFoldDB" id="A0A8K0D1B3"/>
<evidence type="ECO:0000313" key="2">
    <source>
        <dbReference type="Proteomes" id="UP000801492"/>
    </source>
</evidence>
<proteinExistence type="predicted"/>
<gene>
    <name evidence="1" type="ORF">ILUMI_10866</name>
</gene>
<dbReference type="Gene3D" id="3.30.420.10">
    <property type="entry name" value="Ribonuclease H-like superfamily/Ribonuclease H"/>
    <property type="match status" value="1"/>
</dbReference>
<dbReference type="Proteomes" id="UP000801492">
    <property type="component" value="Unassembled WGS sequence"/>
</dbReference>
<sequence>MELKVLKGLHLDSESESELLQAAENTAPPTRMQGSLTAVQYISILEDVILPSVRNVYPLVWDNSSINTADTVNDWFQEHSEIRRIRWPARFSDLNPI</sequence>
<name>A0A8K0D1B3_IGNLU</name>
<dbReference type="InterPro" id="IPR036397">
    <property type="entry name" value="RNaseH_sf"/>
</dbReference>
<keyword evidence="2" id="KW-1185">Reference proteome</keyword>
<dbReference type="GO" id="GO:0003676">
    <property type="term" value="F:nucleic acid binding"/>
    <property type="evidence" value="ECO:0007669"/>
    <property type="project" value="InterPro"/>
</dbReference>
<reference evidence="1" key="1">
    <citation type="submission" date="2019-08" db="EMBL/GenBank/DDBJ databases">
        <title>The genome of the North American firefly Photinus pyralis.</title>
        <authorList>
            <consortium name="Photinus pyralis genome working group"/>
            <person name="Fallon T.R."/>
            <person name="Sander Lower S.E."/>
            <person name="Weng J.-K."/>
        </authorList>
    </citation>
    <scope>NUCLEOTIDE SEQUENCE</scope>
    <source>
        <strain evidence="1">TRF0915ILg1</strain>
        <tissue evidence="1">Whole body</tissue>
    </source>
</reference>
<evidence type="ECO:0008006" key="3">
    <source>
        <dbReference type="Google" id="ProtNLM"/>
    </source>
</evidence>
<protein>
    <recommendedName>
        <fullName evidence="3">Tc1-like transposase DDE domain-containing protein</fullName>
    </recommendedName>
</protein>
<dbReference type="EMBL" id="VTPC01006054">
    <property type="protein sequence ID" value="KAF2895311.1"/>
    <property type="molecule type" value="Genomic_DNA"/>
</dbReference>
<comment type="caution">
    <text evidence="1">The sequence shown here is derived from an EMBL/GenBank/DDBJ whole genome shotgun (WGS) entry which is preliminary data.</text>
</comment>
<organism evidence="1 2">
    <name type="scientific">Ignelater luminosus</name>
    <name type="common">Cucubano</name>
    <name type="synonym">Pyrophorus luminosus</name>
    <dbReference type="NCBI Taxonomy" id="2038154"/>
    <lineage>
        <taxon>Eukaryota</taxon>
        <taxon>Metazoa</taxon>
        <taxon>Ecdysozoa</taxon>
        <taxon>Arthropoda</taxon>
        <taxon>Hexapoda</taxon>
        <taxon>Insecta</taxon>
        <taxon>Pterygota</taxon>
        <taxon>Neoptera</taxon>
        <taxon>Endopterygota</taxon>
        <taxon>Coleoptera</taxon>
        <taxon>Polyphaga</taxon>
        <taxon>Elateriformia</taxon>
        <taxon>Elateroidea</taxon>
        <taxon>Elateridae</taxon>
        <taxon>Agrypninae</taxon>
        <taxon>Pyrophorini</taxon>
        <taxon>Ignelater</taxon>
    </lineage>
</organism>